<dbReference type="RefSeq" id="WP_146251285.1">
    <property type="nucleotide sequence ID" value="NZ_QJKF01000011.1"/>
</dbReference>
<reference evidence="2 3" key="1">
    <citation type="submission" date="2018-05" db="EMBL/GenBank/DDBJ databases">
        <title>Genomic Encyclopedia of Type Strains, Phase IV (KMG-IV): sequencing the most valuable type-strain genomes for metagenomic binning, comparative biology and taxonomic classification.</title>
        <authorList>
            <person name="Goeker M."/>
        </authorList>
    </citation>
    <scope>NUCLEOTIDE SEQUENCE [LARGE SCALE GENOMIC DNA]</scope>
    <source>
        <strain evidence="2 3">DSM 44704</strain>
    </source>
</reference>
<keyword evidence="1" id="KW-1133">Transmembrane helix</keyword>
<keyword evidence="1" id="KW-0472">Membrane</keyword>
<name>A0A318JXZ0_9NOCA</name>
<evidence type="ECO:0000313" key="3">
    <source>
        <dbReference type="Proteomes" id="UP000247569"/>
    </source>
</evidence>
<dbReference type="Proteomes" id="UP000247569">
    <property type="component" value="Unassembled WGS sequence"/>
</dbReference>
<feature type="transmembrane region" description="Helical" evidence="1">
    <location>
        <begin position="20"/>
        <end position="39"/>
    </location>
</feature>
<sequence>MRIVRFNSSWYWPRRDTRTAWCGVVIIVLVVAACFVAGYGEAVLVALATTVAGALTTEMIKLGLQARLRTA</sequence>
<keyword evidence="3" id="KW-1185">Reference proteome</keyword>
<feature type="transmembrane region" description="Helical" evidence="1">
    <location>
        <begin position="45"/>
        <end position="64"/>
    </location>
</feature>
<dbReference type="PROSITE" id="PS51257">
    <property type="entry name" value="PROKAR_LIPOPROTEIN"/>
    <property type="match status" value="1"/>
</dbReference>
<evidence type="ECO:0000256" key="1">
    <source>
        <dbReference type="SAM" id="Phobius"/>
    </source>
</evidence>
<gene>
    <name evidence="2" type="ORF">DFR70_111280</name>
</gene>
<proteinExistence type="predicted"/>
<organism evidence="2 3">
    <name type="scientific">Nocardia tenerifensis</name>
    <dbReference type="NCBI Taxonomy" id="228006"/>
    <lineage>
        <taxon>Bacteria</taxon>
        <taxon>Bacillati</taxon>
        <taxon>Actinomycetota</taxon>
        <taxon>Actinomycetes</taxon>
        <taxon>Mycobacteriales</taxon>
        <taxon>Nocardiaceae</taxon>
        <taxon>Nocardia</taxon>
    </lineage>
</organism>
<dbReference type="AlphaFoldDB" id="A0A318JXZ0"/>
<accession>A0A318JXZ0</accession>
<protein>
    <submittedName>
        <fullName evidence="2">Uncharacterized protein</fullName>
    </submittedName>
</protein>
<comment type="caution">
    <text evidence="2">The sequence shown here is derived from an EMBL/GenBank/DDBJ whole genome shotgun (WGS) entry which is preliminary data.</text>
</comment>
<evidence type="ECO:0000313" key="2">
    <source>
        <dbReference type="EMBL" id="PXX59893.1"/>
    </source>
</evidence>
<keyword evidence="1" id="KW-0812">Transmembrane</keyword>
<dbReference type="EMBL" id="QJKF01000011">
    <property type="protein sequence ID" value="PXX59893.1"/>
    <property type="molecule type" value="Genomic_DNA"/>
</dbReference>